<dbReference type="InterPro" id="IPR013766">
    <property type="entry name" value="Thioredoxin_domain"/>
</dbReference>
<dbReference type="InterPro" id="IPR036249">
    <property type="entry name" value="Thioredoxin-like_sf"/>
</dbReference>
<reference evidence="2" key="1">
    <citation type="submission" date="2022-06" db="EMBL/GenBank/DDBJ databases">
        <title>Genome sequencing of Brevibacillus sp. BB3-R1.</title>
        <authorList>
            <person name="Heo J."/>
            <person name="Lee D."/>
            <person name="Won M."/>
            <person name="Han B.-H."/>
            <person name="Hong S.-B."/>
            <person name="Kwon S.-W."/>
        </authorList>
    </citation>
    <scope>NUCLEOTIDE SEQUENCE</scope>
    <source>
        <strain evidence="2">BB3-R1</strain>
    </source>
</reference>
<dbReference type="CDD" id="cd02947">
    <property type="entry name" value="TRX_family"/>
    <property type="match status" value="1"/>
</dbReference>
<dbReference type="RefSeq" id="WP_251875649.1">
    <property type="nucleotide sequence ID" value="NZ_CP098755.1"/>
</dbReference>
<sequence length="104" mass="11970">MQELTQDILTSIETPVSGRKIAIFVYTPLCGTCKLAARMLDIVEQTIPRLMLFQVNINTMPELAEKWTITSVPGLLLFDSGQLKERHYAFHSVDFLYRLFRSFT</sequence>
<name>A0ABY4WM78_9BACL</name>
<feature type="domain" description="Thioredoxin" evidence="1">
    <location>
        <begin position="20"/>
        <end position="85"/>
    </location>
</feature>
<evidence type="ECO:0000259" key="1">
    <source>
        <dbReference type="Pfam" id="PF00085"/>
    </source>
</evidence>
<dbReference type="Proteomes" id="UP001056500">
    <property type="component" value="Chromosome"/>
</dbReference>
<gene>
    <name evidence="2" type="ORF">NDK47_13315</name>
</gene>
<accession>A0ABY4WM78</accession>
<dbReference type="EMBL" id="CP098755">
    <property type="protein sequence ID" value="USG68197.1"/>
    <property type="molecule type" value="Genomic_DNA"/>
</dbReference>
<dbReference type="SUPFAM" id="SSF52833">
    <property type="entry name" value="Thioredoxin-like"/>
    <property type="match status" value="1"/>
</dbReference>
<evidence type="ECO:0000313" key="2">
    <source>
        <dbReference type="EMBL" id="USG68197.1"/>
    </source>
</evidence>
<keyword evidence="3" id="KW-1185">Reference proteome</keyword>
<dbReference type="Pfam" id="PF00085">
    <property type="entry name" value="Thioredoxin"/>
    <property type="match status" value="1"/>
</dbReference>
<evidence type="ECO:0000313" key="3">
    <source>
        <dbReference type="Proteomes" id="UP001056500"/>
    </source>
</evidence>
<dbReference type="Gene3D" id="3.40.30.10">
    <property type="entry name" value="Glutaredoxin"/>
    <property type="match status" value="1"/>
</dbReference>
<proteinExistence type="predicted"/>
<organism evidence="2 3">
    <name type="scientific">Brevibacillus ruminantium</name>
    <dbReference type="NCBI Taxonomy" id="2950604"/>
    <lineage>
        <taxon>Bacteria</taxon>
        <taxon>Bacillati</taxon>
        <taxon>Bacillota</taxon>
        <taxon>Bacilli</taxon>
        <taxon>Bacillales</taxon>
        <taxon>Paenibacillaceae</taxon>
        <taxon>Brevibacillus</taxon>
    </lineage>
</organism>
<protein>
    <submittedName>
        <fullName evidence="2">Thioredoxin family protein</fullName>
    </submittedName>
</protein>